<evidence type="ECO:0000313" key="2">
    <source>
        <dbReference type="EMBL" id="GES75051.1"/>
    </source>
</evidence>
<dbReference type="AlphaFoldDB" id="A0A2Z6Q8H0"/>
<reference evidence="2" key="2">
    <citation type="submission" date="2019-10" db="EMBL/GenBank/DDBJ databases">
        <title>Conservation and host-specific expression of non-tandemly repeated heterogenous ribosome RNA gene in arbuscular mycorrhizal fungi.</title>
        <authorList>
            <person name="Maeda T."/>
            <person name="Kobayashi Y."/>
            <person name="Nakagawa T."/>
            <person name="Ezawa T."/>
            <person name="Yamaguchi K."/>
            <person name="Bino T."/>
            <person name="Nishimoto Y."/>
            <person name="Shigenobu S."/>
            <person name="Kawaguchi M."/>
        </authorList>
    </citation>
    <scope>NUCLEOTIDE SEQUENCE</scope>
    <source>
        <strain evidence="2">HR1</strain>
    </source>
</reference>
<accession>A0A2Z6Q8H0</accession>
<gene>
    <name evidence="2" type="ORF">RCL2_000250500</name>
    <name evidence="1" type="ORF">RclHR1_01290011</name>
</gene>
<dbReference type="EMBL" id="BEXD01000324">
    <property type="protein sequence ID" value="GBB86467.1"/>
    <property type="molecule type" value="Genomic_DNA"/>
</dbReference>
<dbReference type="EMBL" id="BLAL01000013">
    <property type="protein sequence ID" value="GES75051.1"/>
    <property type="molecule type" value="Genomic_DNA"/>
</dbReference>
<sequence length="144" mass="16661">MQQIRVPDWIVCESPEIISITQVKNLLKNDELFSKSHLSRLLYSNNVADNEAFQIVPKYCQARGYGENMFNRLLSQLGQFKRNDPPFNLDYGLKSETPFVGYIKNRQVIQTKLDRVSPSRQFRSPNLNFAYSLDCCFATTTILT</sequence>
<protein>
    <submittedName>
        <fullName evidence="1">Uncharacterized protein</fullName>
    </submittedName>
</protein>
<comment type="caution">
    <text evidence="1">The sequence shown here is derived from an EMBL/GenBank/DDBJ whole genome shotgun (WGS) entry which is preliminary data.</text>
</comment>
<evidence type="ECO:0000313" key="1">
    <source>
        <dbReference type="EMBL" id="GBB86467.1"/>
    </source>
</evidence>
<evidence type="ECO:0000313" key="3">
    <source>
        <dbReference type="Proteomes" id="UP000247702"/>
    </source>
</evidence>
<name>A0A2Z6Q8H0_9GLOM</name>
<reference evidence="1 3" key="1">
    <citation type="submission" date="2017-11" db="EMBL/GenBank/DDBJ databases">
        <title>The genome of Rhizophagus clarus HR1 reveals common genetic basis of auxotrophy among arbuscular mycorrhizal fungi.</title>
        <authorList>
            <person name="Kobayashi Y."/>
        </authorList>
    </citation>
    <scope>NUCLEOTIDE SEQUENCE [LARGE SCALE GENOMIC DNA]</scope>
    <source>
        <strain evidence="1 3">HR1</strain>
    </source>
</reference>
<organism evidence="1 3">
    <name type="scientific">Rhizophagus clarus</name>
    <dbReference type="NCBI Taxonomy" id="94130"/>
    <lineage>
        <taxon>Eukaryota</taxon>
        <taxon>Fungi</taxon>
        <taxon>Fungi incertae sedis</taxon>
        <taxon>Mucoromycota</taxon>
        <taxon>Glomeromycotina</taxon>
        <taxon>Glomeromycetes</taxon>
        <taxon>Glomerales</taxon>
        <taxon>Glomeraceae</taxon>
        <taxon>Rhizophagus</taxon>
    </lineage>
</organism>
<dbReference type="Proteomes" id="UP000615446">
    <property type="component" value="Unassembled WGS sequence"/>
</dbReference>
<proteinExistence type="predicted"/>
<dbReference type="Proteomes" id="UP000247702">
    <property type="component" value="Unassembled WGS sequence"/>
</dbReference>
<keyword evidence="3" id="KW-1185">Reference proteome</keyword>